<evidence type="ECO:0000256" key="1">
    <source>
        <dbReference type="ARBA" id="ARBA00001614"/>
    </source>
</evidence>
<comment type="catalytic activity">
    <reaction evidence="1 11">
        <text>alpha-D-glucose = beta-D-glucose</text>
        <dbReference type="Rhea" id="RHEA:10264"/>
        <dbReference type="ChEBI" id="CHEBI:15903"/>
        <dbReference type="ChEBI" id="CHEBI:17925"/>
        <dbReference type="EC" id="5.1.3.3"/>
    </reaction>
</comment>
<evidence type="ECO:0000256" key="11">
    <source>
        <dbReference type="PIRNR" id="PIRNR005096"/>
    </source>
</evidence>
<feature type="active site" description="Proton donor" evidence="12">
    <location>
        <position position="177"/>
    </location>
</feature>
<dbReference type="PROSITE" id="PS00545">
    <property type="entry name" value="ALDOSE_1_EPIMERASE"/>
    <property type="match status" value="1"/>
</dbReference>
<evidence type="ECO:0000256" key="14">
    <source>
        <dbReference type="PIRSR" id="PIRSR005096-3"/>
    </source>
</evidence>
<dbReference type="Proteomes" id="UP001055105">
    <property type="component" value="Unassembled WGS sequence"/>
</dbReference>
<dbReference type="PIRSF" id="PIRSF005096">
    <property type="entry name" value="GALM"/>
    <property type="match status" value="1"/>
</dbReference>
<dbReference type="PANTHER" id="PTHR10091:SF0">
    <property type="entry name" value="GALACTOSE MUTAROTASE"/>
    <property type="match status" value="1"/>
</dbReference>
<dbReference type="AlphaFoldDB" id="A0AA37P3C4"/>
<dbReference type="RefSeq" id="WP_244075896.1">
    <property type="nucleotide sequence ID" value="NZ_AP025581.1"/>
</dbReference>
<dbReference type="Gene3D" id="2.70.98.10">
    <property type="match status" value="1"/>
</dbReference>
<protein>
    <recommendedName>
        <fullName evidence="7 11">Aldose 1-epimerase</fullName>
        <ecNumber evidence="6 11">5.1.3.3</ecNumber>
    </recommendedName>
</protein>
<dbReference type="PANTHER" id="PTHR10091">
    <property type="entry name" value="ALDOSE-1-EPIMERASE"/>
    <property type="match status" value="1"/>
</dbReference>
<keyword evidence="8" id="KW-0106">Calcium</keyword>
<feature type="binding site" evidence="14">
    <location>
        <begin position="81"/>
        <end position="82"/>
    </location>
    <ligand>
        <name>beta-D-galactose</name>
        <dbReference type="ChEBI" id="CHEBI:27667"/>
    </ligand>
</feature>
<dbReference type="GO" id="GO:0006006">
    <property type="term" value="P:glucose metabolic process"/>
    <property type="evidence" value="ECO:0007669"/>
    <property type="project" value="TreeGrafter"/>
</dbReference>
<dbReference type="EMBL" id="BQOL01000001">
    <property type="protein sequence ID" value="GKI17303.1"/>
    <property type="molecule type" value="Genomic_DNA"/>
</dbReference>
<dbReference type="InterPro" id="IPR014718">
    <property type="entry name" value="GH-type_carb-bd"/>
</dbReference>
<evidence type="ECO:0000256" key="4">
    <source>
        <dbReference type="ARBA" id="ARBA00006206"/>
    </source>
</evidence>
<proteinExistence type="inferred from homology"/>
<evidence type="ECO:0000256" key="7">
    <source>
        <dbReference type="ARBA" id="ARBA00014165"/>
    </source>
</evidence>
<name>A0AA37P3C4_9BACT</name>
<reference evidence="15" key="1">
    <citation type="submission" date="2022-01" db="EMBL/GenBank/DDBJ databases">
        <title>Novel bile acid biosynthetic pathways are enriched in the microbiome of centenarians.</title>
        <authorList>
            <person name="Sato Y."/>
            <person name="Atarashi K."/>
            <person name="Plichta R.D."/>
            <person name="Arai Y."/>
            <person name="Sasajima S."/>
            <person name="Kearney M.S."/>
            <person name="Suda W."/>
            <person name="Takeshita K."/>
            <person name="Sasaki T."/>
            <person name="Okamoto S."/>
            <person name="Skelly N.A."/>
            <person name="Okamura Y."/>
            <person name="Vlamakis H."/>
            <person name="Li Y."/>
            <person name="Tanoue T."/>
            <person name="Takei H."/>
            <person name="Nittono H."/>
            <person name="Narushima S."/>
            <person name="Irie J."/>
            <person name="Itoh H."/>
            <person name="Moriya K."/>
            <person name="Sugiura Y."/>
            <person name="Suematsu M."/>
            <person name="Moritoki N."/>
            <person name="Shibata S."/>
            <person name="Littman R.D."/>
            <person name="Fischbach A.M."/>
            <person name="Uwamino Y."/>
            <person name="Inoue T."/>
            <person name="Honda A."/>
            <person name="Hattori M."/>
            <person name="Murai T."/>
            <person name="Xavier J.R."/>
            <person name="Hirose N."/>
            <person name="Honda K."/>
        </authorList>
    </citation>
    <scope>NUCLEOTIDE SEQUENCE</scope>
    <source>
        <strain evidence="15">CE91-St16</strain>
    </source>
</reference>
<evidence type="ECO:0000256" key="13">
    <source>
        <dbReference type="PIRSR" id="PIRSR005096-2"/>
    </source>
</evidence>
<evidence type="ECO:0000256" key="9">
    <source>
        <dbReference type="ARBA" id="ARBA00023235"/>
    </source>
</evidence>
<sequence>MVQIEQHVWGMTPEGEAIILYTMRNDKGAEVKITNFGAAIVSVTMPDREGRMADVVLGYKHPEGYFFDGAASGKSVGRCANRIAFGRMTVEGKEYALEVNNGPNHLHGGTKNFANRIWESRVETNRVVMSLLSEDGDQNYPGELNVEAVFDFDDENALEITYLARTDKTTVVNLTNHVYFNLAGEGSGSVLDHQLRLNSSQVLEMNDKQIPTGRLLDAAGTPQDFREFRPFRPGIDSEFNHIRDFKGYDHPFVIDGWKPNILGEVGCLREQTSGRCVTVLSSQPSVMIYTGNWLAGGCPETKSGGRYNNYDGVAIECQNYPDAVNHPEFPSPLLRPGETYCQKIVFRFGTFA</sequence>
<dbReference type="InterPro" id="IPR047215">
    <property type="entry name" value="Galactose_mutarotase-like"/>
</dbReference>
<evidence type="ECO:0000313" key="15">
    <source>
        <dbReference type="EMBL" id="GKI17303.1"/>
    </source>
</evidence>
<evidence type="ECO:0000313" key="16">
    <source>
        <dbReference type="Proteomes" id="UP001055105"/>
    </source>
</evidence>
<feature type="binding site" evidence="14">
    <location>
        <begin position="177"/>
        <end position="179"/>
    </location>
    <ligand>
        <name>beta-D-galactose</name>
        <dbReference type="ChEBI" id="CHEBI:27667"/>
    </ligand>
</feature>
<feature type="active site" description="Proton acceptor" evidence="12">
    <location>
        <position position="316"/>
    </location>
</feature>
<dbReference type="GO" id="GO:0033499">
    <property type="term" value="P:galactose catabolic process via UDP-galactose, Leloir pathway"/>
    <property type="evidence" value="ECO:0007669"/>
    <property type="project" value="TreeGrafter"/>
</dbReference>
<dbReference type="CDD" id="cd09019">
    <property type="entry name" value="galactose_mutarotase_like"/>
    <property type="match status" value="1"/>
</dbReference>
<evidence type="ECO:0000256" key="8">
    <source>
        <dbReference type="ARBA" id="ARBA00022837"/>
    </source>
</evidence>
<evidence type="ECO:0000256" key="6">
    <source>
        <dbReference type="ARBA" id="ARBA00013185"/>
    </source>
</evidence>
<dbReference type="SUPFAM" id="SSF74650">
    <property type="entry name" value="Galactose mutarotase-like"/>
    <property type="match status" value="1"/>
</dbReference>
<dbReference type="InterPro" id="IPR011013">
    <property type="entry name" value="Gal_mutarotase_sf_dom"/>
</dbReference>
<gene>
    <name evidence="15" type="primary">galM_1</name>
    <name evidence="15" type="ORF">CE91St16_02110</name>
</gene>
<dbReference type="GO" id="GO:0030246">
    <property type="term" value="F:carbohydrate binding"/>
    <property type="evidence" value="ECO:0007669"/>
    <property type="project" value="InterPro"/>
</dbReference>
<evidence type="ECO:0000256" key="12">
    <source>
        <dbReference type="PIRSR" id="PIRSR005096-1"/>
    </source>
</evidence>
<dbReference type="GO" id="GO:0004034">
    <property type="term" value="F:aldose 1-epimerase activity"/>
    <property type="evidence" value="ECO:0007669"/>
    <property type="project" value="UniProtKB-EC"/>
</dbReference>
<dbReference type="InterPro" id="IPR018052">
    <property type="entry name" value="Ald1_epimerase_CS"/>
</dbReference>
<dbReference type="Pfam" id="PF01263">
    <property type="entry name" value="Aldose_epim"/>
    <property type="match status" value="1"/>
</dbReference>
<dbReference type="InterPro" id="IPR015443">
    <property type="entry name" value="Aldose_1-epimerase"/>
</dbReference>
<organism evidence="15 16">
    <name type="scientific">Alistipes finegoldii</name>
    <dbReference type="NCBI Taxonomy" id="214856"/>
    <lineage>
        <taxon>Bacteria</taxon>
        <taxon>Pseudomonadati</taxon>
        <taxon>Bacteroidota</taxon>
        <taxon>Bacteroidia</taxon>
        <taxon>Bacteroidales</taxon>
        <taxon>Rikenellaceae</taxon>
        <taxon>Alistipes</taxon>
    </lineage>
</organism>
<comment type="similarity">
    <text evidence="4 11">Belongs to the aldose epimerase family.</text>
</comment>
<evidence type="ECO:0000256" key="3">
    <source>
        <dbReference type="ARBA" id="ARBA00005028"/>
    </source>
</evidence>
<comment type="cofactor">
    <cofactor evidence="2">
        <name>Ca(2+)</name>
        <dbReference type="ChEBI" id="CHEBI:29108"/>
    </cofactor>
</comment>
<evidence type="ECO:0000256" key="2">
    <source>
        <dbReference type="ARBA" id="ARBA00001913"/>
    </source>
</evidence>
<dbReference type="EC" id="5.1.3.3" evidence="6 11"/>
<keyword evidence="9 11" id="KW-0413">Isomerase</keyword>
<comment type="caution">
    <text evidence="15">The sequence shown here is derived from an EMBL/GenBank/DDBJ whole genome shotgun (WGS) entry which is preliminary data.</text>
</comment>
<dbReference type="NCBIfam" id="NF008277">
    <property type="entry name" value="PRK11055.1"/>
    <property type="match status" value="1"/>
</dbReference>
<feature type="binding site" evidence="13">
    <location>
        <position position="249"/>
    </location>
    <ligand>
        <name>beta-D-galactose</name>
        <dbReference type="ChEBI" id="CHEBI:27667"/>
    </ligand>
</feature>
<accession>A0AA37P3C4</accession>
<comment type="pathway">
    <text evidence="3 11">Carbohydrate metabolism; hexose metabolism.</text>
</comment>
<dbReference type="InterPro" id="IPR008183">
    <property type="entry name" value="Aldose_1/G6P_1-epimerase"/>
</dbReference>
<evidence type="ECO:0000256" key="5">
    <source>
        <dbReference type="ARBA" id="ARBA00011245"/>
    </source>
</evidence>
<comment type="subunit">
    <text evidence="5">Monomer.</text>
</comment>
<evidence type="ECO:0000256" key="10">
    <source>
        <dbReference type="ARBA" id="ARBA00023277"/>
    </source>
</evidence>
<keyword evidence="10 11" id="KW-0119">Carbohydrate metabolism</keyword>